<proteinExistence type="predicted"/>
<dbReference type="InterPro" id="IPR010270">
    <property type="entry name" value="Phage_P2_GpM"/>
</dbReference>
<organism evidence="1 2">
    <name type="scientific">Serratia proteamaculans</name>
    <dbReference type="NCBI Taxonomy" id="28151"/>
    <lineage>
        <taxon>Bacteria</taxon>
        <taxon>Pseudomonadati</taxon>
        <taxon>Pseudomonadota</taxon>
        <taxon>Gammaproteobacteria</taxon>
        <taxon>Enterobacterales</taxon>
        <taxon>Yersiniaceae</taxon>
        <taxon>Serratia</taxon>
    </lineage>
</organism>
<dbReference type="RefSeq" id="WP_198642455.1">
    <property type="nucleotide sequence ID" value="NZ_JAEHSL010000018.1"/>
</dbReference>
<gene>
    <name evidence="1" type="ORF">JEQ07_18695</name>
</gene>
<reference evidence="1 2" key="1">
    <citation type="submission" date="2020-12" db="EMBL/GenBank/DDBJ databases">
        <title>Enhanced detection system for hospital associated transmission using whole genome sequencing surveillance.</title>
        <authorList>
            <person name="Harrison L.H."/>
            <person name="Van Tyne D."/>
            <person name="Marsh J.W."/>
            <person name="Griffith M.P."/>
            <person name="Snyder D.J."/>
            <person name="Cooper V.S."/>
            <person name="Mustapha M."/>
        </authorList>
    </citation>
    <scope>NUCLEOTIDE SEQUENCE [LARGE SCALE GENOMIC DNA]</scope>
    <source>
        <strain evidence="1 2">SER00238</strain>
    </source>
</reference>
<name>A0ABS0TVL7_SERPR</name>
<evidence type="ECO:0000313" key="2">
    <source>
        <dbReference type="Proteomes" id="UP000639004"/>
    </source>
</evidence>
<sequence>MRFREQQQRRRQLQALNQPEAATAAAASPDSLHIQLIALEQDVERLRALQRKRDRIEMKRDVLLPKWQPIAQRYLDGGKVFQNPVFSYCVVWLFDTDELGKALEWADIAIVQGQKTPDNIKRDFAHFVADQVLEWAQTVAPQGQSVEPYFTDTFTRVKEQWRLNEELTAKYYKFAGLLKLRDNQGKPVVTTINDPVVLREADSLLEQADSFYSGVGVGTMRKQLAARLRKLEAPPA</sequence>
<accession>A0ABS0TVL7</accession>
<keyword evidence="2" id="KW-1185">Reference proteome</keyword>
<evidence type="ECO:0000313" key="1">
    <source>
        <dbReference type="EMBL" id="MBI6182408.1"/>
    </source>
</evidence>
<protein>
    <submittedName>
        <fullName evidence="1">Terminase</fullName>
    </submittedName>
</protein>
<dbReference type="EMBL" id="JAEHSL010000018">
    <property type="protein sequence ID" value="MBI6182408.1"/>
    <property type="molecule type" value="Genomic_DNA"/>
</dbReference>
<dbReference type="Pfam" id="PF05944">
    <property type="entry name" value="Phage_term_smal"/>
    <property type="match status" value="1"/>
</dbReference>
<comment type="caution">
    <text evidence="1">The sequence shown here is derived from an EMBL/GenBank/DDBJ whole genome shotgun (WGS) entry which is preliminary data.</text>
</comment>
<dbReference type="Proteomes" id="UP000639004">
    <property type="component" value="Unassembled WGS sequence"/>
</dbReference>